<feature type="signal peptide" evidence="2">
    <location>
        <begin position="1"/>
        <end position="19"/>
    </location>
</feature>
<evidence type="ECO:0000313" key="3">
    <source>
        <dbReference type="EMBL" id="WTS12391.1"/>
    </source>
</evidence>
<accession>A0AAU1U3F2</accession>
<feature type="chain" id="PRO_5043883294" evidence="2">
    <location>
        <begin position="20"/>
        <end position="262"/>
    </location>
</feature>
<organism evidence="3">
    <name type="scientific">Streptomyces sp. NBC_00119</name>
    <dbReference type="NCBI Taxonomy" id="2975659"/>
    <lineage>
        <taxon>Bacteria</taxon>
        <taxon>Bacillati</taxon>
        <taxon>Actinomycetota</taxon>
        <taxon>Actinomycetes</taxon>
        <taxon>Kitasatosporales</taxon>
        <taxon>Streptomycetaceae</taxon>
        <taxon>Streptomyces</taxon>
    </lineage>
</organism>
<dbReference type="Gene3D" id="3.10.450.40">
    <property type="match status" value="1"/>
</dbReference>
<name>A0AAU1U3F2_9ACTN</name>
<dbReference type="GO" id="GO:0048038">
    <property type="term" value="F:quinone binding"/>
    <property type="evidence" value="ECO:0007669"/>
    <property type="project" value="InterPro"/>
</dbReference>
<dbReference type="InterPro" id="IPR016182">
    <property type="entry name" value="Cu_amine_oxidase_N-reg"/>
</dbReference>
<feature type="region of interest" description="Disordered" evidence="1">
    <location>
        <begin position="85"/>
        <end position="123"/>
    </location>
</feature>
<feature type="compositionally biased region" description="Polar residues" evidence="1">
    <location>
        <begin position="106"/>
        <end position="121"/>
    </location>
</feature>
<proteinExistence type="predicted"/>
<dbReference type="GO" id="GO:0009308">
    <property type="term" value="P:amine metabolic process"/>
    <property type="evidence" value="ECO:0007669"/>
    <property type="project" value="InterPro"/>
</dbReference>
<evidence type="ECO:0000256" key="2">
    <source>
        <dbReference type="SAM" id="SignalP"/>
    </source>
</evidence>
<dbReference type="EMBL" id="CP108195">
    <property type="protein sequence ID" value="WTS12391.1"/>
    <property type="molecule type" value="Genomic_DNA"/>
</dbReference>
<feature type="compositionally biased region" description="Basic and acidic residues" evidence="1">
    <location>
        <begin position="94"/>
        <end position="104"/>
    </location>
</feature>
<dbReference type="GO" id="GO:0008131">
    <property type="term" value="F:primary methylamine oxidase activity"/>
    <property type="evidence" value="ECO:0007669"/>
    <property type="project" value="InterPro"/>
</dbReference>
<dbReference type="GO" id="GO:0005507">
    <property type="term" value="F:copper ion binding"/>
    <property type="evidence" value="ECO:0007669"/>
    <property type="project" value="InterPro"/>
</dbReference>
<keyword evidence="2" id="KW-0732">Signal</keyword>
<protein>
    <submittedName>
        <fullName evidence="3">Tat pathway signal sequence domain protein</fullName>
    </submittedName>
</protein>
<evidence type="ECO:0000256" key="1">
    <source>
        <dbReference type="SAM" id="MobiDB-lite"/>
    </source>
</evidence>
<dbReference type="SUPFAM" id="SSF54416">
    <property type="entry name" value="Amine oxidase N-terminal region"/>
    <property type="match status" value="1"/>
</dbReference>
<reference evidence="3" key="1">
    <citation type="submission" date="2022-10" db="EMBL/GenBank/DDBJ databases">
        <title>The complete genomes of actinobacterial strains from the NBC collection.</title>
        <authorList>
            <person name="Joergensen T.S."/>
            <person name="Alvarez Arevalo M."/>
            <person name="Sterndorff E.B."/>
            <person name="Faurdal D."/>
            <person name="Vuksanovic O."/>
            <person name="Mourched A.-S."/>
            <person name="Charusanti P."/>
            <person name="Shaw S."/>
            <person name="Blin K."/>
            <person name="Weber T."/>
        </authorList>
    </citation>
    <scope>NUCLEOTIDE SEQUENCE</scope>
    <source>
        <strain evidence="3">NBC_00119</strain>
    </source>
</reference>
<gene>
    <name evidence="3" type="ORF">OHU69_15940</name>
</gene>
<dbReference type="AlphaFoldDB" id="A0AAU1U3F2"/>
<sequence length="262" mass="27519">MRELARRHLGKMMAGAAVAAVATAVLLGVTLPGETGAGDQAKAGSAQQDAIPKDGVVEAAPKEGDKGVGRDPLTDDEIKRAEQIAVASNGLRRSARDVEGDRGPQHLSTNLSEVDPTQSGAQAAERRAEVVYYDYKADTVVTRTVNLDSGKVENTDTAHGVQPPPSPGELGEATQLLIADPLGAGLKKDYKDATGKQLTGTDQLELSGMVFRKETVAHVPSGLTACGEHRCLRVVTKVRNGPWIDTRALVVDLSARTVGRLG</sequence>